<evidence type="ECO:0000313" key="9">
    <source>
        <dbReference type="EMBL" id="PSS21011.1"/>
    </source>
</evidence>
<dbReference type="Gene3D" id="3.30.200.20">
    <property type="entry name" value="Phosphorylase Kinase, domain 1"/>
    <property type="match status" value="1"/>
</dbReference>
<dbReference type="InterPro" id="IPR000270">
    <property type="entry name" value="PB1_dom"/>
</dbReference>
<protein>
    <submittedName>
        <fullName evidence="9">Dual specificity protein kinase</fullName>
    </submittedName>
</protein>
<dbReference type="FunFam" id="3.10.20.90:FF:000058">
    <property type="entry name" value="Octicosapeptide/phox/Bem1p domain kinase superfamily protein"/>
    <property type="match status" value="1"/>
</dbReference>
<dbReference type="Pfam" id="PF00564">
    <property type="entry name" value="PB1"/>
    <property type="match status" value="1"/>
</dbReference>
<dbReference type="GO" id="GO:0005524">
    <property type="term" value="F:ATP binding"/>
    <property type="evidence" value="ECO:0007669"/>
    <property type="project" value="UniProtKB-UniRule"/>
</dbReference>
<dbReference type="SMART" id="SM00666">
    <property type="entry name" value="PB1"/>
    <property type="match status" value="1"/>
</dbReference>
<dbReference type="Pfam" id="PF07714">
    <property type="entry name" value="PK_Tyr_Ser-Thr"/>
    <property type="match status" value="2"/>
</dbReference>
<dbReference type="Gene3D" id="3.10.20.90">
    <property type="entry name" value="Phosphatidylinositol 3-kinase Catalytic Subunit, Chain A, domain 1"/>
    <property type="match status" value="1"/>
</dbReference>
<keyword evidence="4 9" id="KW-0418">Kinase</keyword>
<dbReference type="PROSITE" id="PS00108">
    <property type="entry name" value="PROTEIN_KINASE_ST"/>
    <property type="match status" value="1"/>
</dbReference>
<dbReference type="InterPro" id="IPR050167">
    <property type="entry name" value="Ser_Thr_protein_kinase"/>
</dbReference>
<dbReference type="InParanoid" id="A0A2R6R4S3"/>
<dbReference type="SMART" id="SM00220">
    <property type="entry name" value="S_TKc"/>
    <property type="match status" value="1"/>
</dbReference>
<dbReference type="OrthoDB" id="4062651at2759"/>
<dbReference type="CDD" id="cd06410">
    <property type="entry name" value="PB1_UP2"/>
    <property type="match status" value="1"/>
</dbReference>
<dbReference type="STRING" id="1590841.A0A2R6R4S3"/>
<keyword evidence="2" id="KW-0808">Transferase</keyword>
<dbReference type="SUPFAM" id="SSF56112">
    <property type="entry name" value="Protein kinase-like (PK-like)"/>
    <property type="match status" value="1"/>
</dbReference>
<dbReference type="GO" id="GO:0004674">
    <property type="term" value="F:protein serine/threonine kinase activity"/>
    <property type="evidence" value="ECO:0007669"/>
    <property type="project" value="UniProtKB-KW"/>
</dbReference>
<feature type="compositionally biased region" description="Polar residues" evidence="7">
    <location>
        <begin position="1487"/>
        <end position="1497"/>
    </location>
</feature>
<dbReference type="InterPro" id="IPR000719">
    <property type="entry name" value="Prot_kinase_dom"/>
</dbReference>
<dbReference type="CDD" id="cd13999">
    <property type="entry name" value="STKc_MAP3K-like"/>
    <property type="match status" value="1"/>
</dbReference>
<proteinExistence type="predicted"/>
<dbReference type="PANTHER" id="PTHR23257:SF797">
    <property type="entry name" value="KINASE SUPERFAMILY WITH OCTICOSAPEPTIDE_PHOX_BEM1P DOMAIN-CONTAINING PROTEIN"/>
    <property type="match status" value="1"/>
</dbReference>
<dbReference type="PROSITE" id="PS50011">
    <property type="entry name" value="PROTEIN_KINASE_DOM"/>
    <property type="match status" value="1"/>
</dbReference>
<dbReference type="GO" id="GO:0005737">
    <property type="term" value="C:cytoplasm"/>
    <property type="evidence" value="ECO:0007669"/>
    <property type="project" value="TreeGrafter"/>
</dbReference>
<dbReference type="InterPro" id="IPR011009">
    <property type="entry name" value="Kinase-like_dom_sf"/>
</dbReference>
<dbReference type="EMBL" id="NKQK01000009">
    <property type="protein sequence ID" value="PSS21011.1"/>
    <property type="molecule type" value="Genomic_DNA"/>
</dbReference>
<organism evidence="9 10">
    <name type="scientific">Actinidia chinensis var. chinensis</name>
    <name type="common">Chinese soft-hair kiwi</name>
    <dbReference type="NCBI Taxonomy" id="1590841"/>
    <lineage>
        <taxon>Eukaryota</taxon>
        <taxon>Viridiplantae</taxon>
        <taxon>Streptophyta</taxon>
        <taxon>Embryophyta</taxon>
        <taxon>Tracheophyta</taxon>
        <taxon>Spermatophyta</taxon>
        <taxon>Magnoliopsida</taxon>
        <taxon>eudicotyledons</taxon>
        <taxon>Gunneridae</taxon>
        <taxon>Pentapetalae</taxon>
        <taxon>asterids</taxon>
        <taxon>Ericales</taxon>
        <taxon>Actinidiaceae</taxon>
        <taxon>Actinidia</taxon>
    </lineage>
</organism>
<name>A0A2R6R4S3_ACTCC</name>
<dbReference type="InterPro" id="IPR017441">
    <property type="entry name" value="Protein_kinase_ATP_BS"/>
</dbReference>
<keyword evidence="5 6" id="KW-0067">ATP-binding</keyword>
<evidence type="ECO:0000256" key="1">
    <source>
        <dbReference type="ARBA" id="ARBA00022527"/>
    </source>
</evidence>
<evidence type="ECO:0000313" key="10">
    <source>
        <dbReference type="Proteomes" id="UP000241394"/>
    </source>
</evidence>
<evidence type="ECO:0000256" key="5">
    <source>
        <dbReference type="ARBA" id="ARBA00022840"/>
    </source>
</evidence>
<dbReference type="SUPFAM" id="SSF54277">
    <property type="entry name" value="CAD &amp; PB1 domains"/>
    <property type="match status" value="1"/>
</dbReference>
<accession>A0A2R6R4S3</accession>
<dbReference type="PANTHER" id="PTHR23257">
    <property type="entry name" value="SERINE-THREONINE PROTEIN KINASE"/>
    <property type="match status" value="1"/>
</dbReference>
<comment type="caution">
    <text evidence="9">The sequence shown here is derived from an EMBL/GenBank/DDBJ whole genome shotgun (WGS) entry which is preliminary data.</text>
</comment>
<dbReference type="Gramene" id="PSS21011">
    <property type="protein sequence ID" value="PSS21011"/>
    <property type="gene ID" value="CEY00_Acc10051"/>
</dbReference>
<keyword evidence="1" id="KW-0723">Serine/threonine-protein kinase</keyword>
<dbReference type="FunCoup" id="A0A2R6R4S3">
    <property type="interactions" value="1759"/>
</dbReference>
<feature type="domain" description="Protein kinase" evidence="8">
    <location>
        <begin position="1147"/>
        <end position="1474"/>
    </location>
</feature>
<dbReference type="PROSITE" id="PS00107">
    <property type="entry name" value="PROTEIN_KINASE_ATP"/>
    <property type="match status" value="1"/>
</dbReference>
<evidence type="ECO:0000259" key="8">
    <source>
        <dbReference type="PROSITE" id="PS50011"/>
    </source>
</evidence>
<feature type="binding site" evidence="6">
    <location>
        <position position="1184"/>
    </location>
    <ligand>
        <name>ATP</name>
        <dbReference type="ChEBI" id="CHEBI:30616"/>
    </ligand>
</feature>
<evidence type="ECO:0000256" key="2">
    <source>
        <dbReference type="ARBA" id="ARBA00022679"/>
    </source>
</evidence>
<feature type="region of interest" description="Disordered" evidence="7">
    <location>
        <begin position="1476"/>
        <end position="1497"/>
    </location>
</feature>
<dbReference type="OMA" id="SYNTYQV"/>
<evidence type="ECO:0000256" key="3">
    <source>
        <dbReference type="ARBA" id="ARBA00022741"/>
    </source>
</evidence>
<dbReference type="Gene3D" id="1.10.510.10">
    <property type="entry name" value="Transferase(Phosphotransferase) domain 1"/>
    <property type="match status" value="1"/>
</dbReference>
<keyword evidence="10" id="KW-1185">Reference proteome</keyword>
<evidence type="ECO:0000256" key="6">
    <source>
        <dbReference type="PROSITE-ProRule" id="PRU10141"/>
    </source>
</evidence>
<gene>
    <name evidence="9" type="ORF">CEY00_Acc10051</name>
</gene>
<dbReference type="GO" id="GO:0007165">
    <property type="term" value="P:signal transduction"/>
    <property type="evidence" value="ECO:0007669"/>
    <property type="project" value="TreeGrafter"/>
</dbReference>
<sequence>MAFDQNSIPKDLHPLNIVRTVPEETRIAPVTTSCRNIEGFYGNPPRDGCPGSIPIYYTGTVSDTGFVGLGYSNVGPGVAGWAPQMPIPAVAVPGANSNTGYCHTPNSGTLVGGNASDQASDEGGEDSVWGKKVKFLCSFGGKILPRPSDGMLRYVGGQTRIIGVRRDVSFNELVQKMADTYGQNVVIKYQLPDEDLDALVSVSCPDDLENMMDEYEKLVERSSDGLSKLRVFLFSSSELDSSGMMQFCEFQDSGQRYFEAVNGIMDGVSGSVHVRKESITSAASTQNPDVSWTEAFDSVGHGQGDIIGPPSTAVLSPTANSATSQESASRLVGMDPSSAIYVEASNAPLAIPVITPVPPQNISSPTLHELERSVPVTMQQHQIGGQLQQAVGYLQPPPQYFPAYVDPHQETLNRADYVQVPSQMGYPTQLLGTIGPTFTHPQFHDNTAAVSSHPFNPMVHMTMTPSAHVSMQPNMVLPLQHQQMALKHLPDESTLGARVMQLPGDQIYNAYQAQVPFAVMGGGYGWNQVPQPEQVVFSEGLVPNQPVNFPEKMPRFKDCYMCEKALPHAHSDTIVPDQIESPSIIASDLNPLYHSLQLEDKTRAMPMNKAVVTGALGEGIVEQQVVDARPKILSHMDHEVGTPQLEAVRASQNVVRQCRNDRIILQNTDSPDHPNLSVPPSVVGLTAGVQSPYGVVMATLPRPCHDNSVQQLVEPPQYQVKQEILINKPVHSDVHSVGGMPFQMSDHLVHESPKDYSSKLPGIASKEDTLESYDHLKQIDGRMENLRICPPEVFGNKEQSKSPSENLRNEDILEARPQQIAGRELYVENTFSKPRIVMETNHIKANEMMSSSNEVSYLHNLQSSEPYEVAQPPLLRILPTSHQQSKIGVNYFTPDGGSYGHPTFSGVDSAHMTERIPPIDEWKDDPSRFHSKLLPGNVNIMASDGNTPCSLSPSDRVGGDIQDTSNSLFSNQDPWNLQHDTHFPPPRPTKIAIRKEGFGMRDPFGGNNFGSSGELPVGNKGEVTAGMQLEDGFYKPAGSVTMDFGSDRASTTQGSAEELIKQELQAVAEGVAASVLQPSVPSNPDIMHERSETLSEAEKDIEAQNTDVELHKASSEHINANVPGKTNLGFPVSDGIGRLQIIQNSDLEELQELGSGTFGTVYHGKWRGTDVAIKRINDRCFAGKPSEQERMREDFWNEAIKLADLHHPNVVAFYGVVLDGPGGSVATVTEYMVNGSLRNALQKNERNLDKRKRLLIAMDVAFGMEYLHGKNIVHFDLKSDNLLVNLRDPHRPICKCGVFLYFFQTVEAQATQGRSGLVNVLLGHWTKSLSLSFIRSCASSKVSELNYTKSKKRDNQVGDLGLSKVKCQTLISGGVRGTLPWMAPELLNGSSSLVSEKVDVFSFGIVLWELLTGEEPYADLHYGAIIGGIVSNTLRPAVPESCSPEWRSLMENCWSSEPSERPNFTEIANELRTMAAKVPSKAPSPHQVPSTQPQVKS</sequence>
<keyword evidence="3 6" id="KW-0547">Nucleotide-binding</keyword>
<dbReference type="InterPro" id="IPR001245">
    <property type="entry name" value="Ser-Thr/Tyr_kinase_cat_dom"/>
</dbReference>
<evidence type="ECO:0000256" key="4">
    <source>
        <dbReference type="ARBA" id="ARBA00022777"/>
    </source>
</evidence>
<dbReference type="Proteomes" id="UP000241394">
    <property type="component" value="Chromosome LG9"/>
</dbReference>
<dbReference type="FunFam" id="3.30.200.20:FF:000081">
    <property type="entry name" value="Octicosapeptide/phox/Bem1p domain kinase superfamily protein"/>
    <property type="match status" value="1"/>
</dbReference>
<reference evidence="10" key="2">
    <citation type="journal article" date="2018" name="BMC Genomics">
        <title>A manually annotated Actinidia chinensis var. chinensis (kiwifruit) genome highlights the challenges associated with draft genomes and gene prediction in plants.</title>
        <authorList>
            <person name="Pilkington S.M."/>
            <person name="Crowhurst R."/>
            <person name="Hilario E."/>
            <person name="Nardozza S."/>
            <person name="Fraser L."/>
            <person name="Peng Y."/>
            <person name="Gunaseelan K."/>
            <person name="Simpson R."/>
            <person name="Tahir J."/>
            <person name="Deroles S.C."/>
            <person name="Templeton K."/>
            <person name="Luo Z."/>
            <person name="Davy M."/>
            <person name="Cheng C."/>
            <person name="McNeilage M."/>
            <person name="Scaglione D."/>
            <person name="Liu Y."/>
            <person name="Zhang Q."/>
            <person name="Datson P."/>
            <person name="De Silva N."/>
            <person name="Gardiner S.E."/>
            <person name="Bassett H."/>
            <person name="Chagne D."/>
            <person name="McCallum J."/>
            <person name="Dzierzon H."/>
            <person name="Deng C."/>
            <person name="Wang Y.Y."/>
            <person name="Barron L."/>
            <person name="Manako K."/>
            <person name="Bowen J."/>
            <person name="Foster T.M."/>
            <person name="Erridge Z.A."/>
            <person name="Tiffin H."/>
            <person name="Waite C.N."/>
            <person name="Davies K.M."/>
            <person name="Grierson E.P."/>
            <person name="Laing W.A."/>
            <person name="Kirk R."/>
            <person name="Chen X."/>
            <person name="Wood M."/>
            <person name="Montefiori M."/>
            <person name="Brummell D.A."/>
            <person name="Schwinn K.E."/>
            <person name="Catanach A."/>
            <person name="Fullerton C."/>
            <person name="Li D."/>
            <person name="Meiyalaghan S."/>
            <person name="Nieuwenhuizen N."/>
            <person name="Read N."/>
            <person name="Prakash R."/>
            <person name="Hunter D."/>
            <person name="Zhang H."/>
            <person name="McKenzie M."/>
            <person name="Knabel M."/>
            <person name="Harris A."/>
            <person name="Allan A.C."/>
            <person name="Gleave A."/>
            <person name="Chen A."/>
            <person name="Janssen B.J."/>
            <person name="Plunkett B."/>
            <person name="Ampomah-Dwamena C."/>
            <person name="Voogd C."/>
            <person name="Leif D."/>
            <person name="Lafferty D."/>
            <person name="Souleyre E.J.F."/>
            <person name="Varkonyi-Gasic E."/>
            <person name="Gambi F."/>
            <person name="Hanley J."/>
            <person name="Yao J.L."/>
            <person name="Cheung J."/>
            <person name="David K.M."/>
            <person name="Warren B."/>
            <person name="Marsh K."/>
            <person name="Snowden K.C."/>
            <person name="Lin-Wang K."/>
            <person name="Brian L."/>
            <person name="Martinez-Sanchez M."/>
            <person name="Wang M."/>
            <person name="Ileperuma N."/>
            <person name="Macnee N."/>
            <person name="Campin R."/>
            <person name="McAtee P."/>
            <person name="Drummond R.S.M."/>
            <person name="Espley R.V."/>
            <person name="Ireland H.S."/>
            <person name="Wu R."/>
            <person name="Atkinson R.G."/>
            <person name="Karunairetnam S."/>
            <person name="Bulley S."/>
            <person name="Chunkath S."/>
            <person name="Hanley Z."/>
            <person name="Storey R."/>
            <person name="Thrimawithana A.H."/>
            <person name="Thomson S."/>
            <person name="David C."/>
            <person name="Testolin R."/>
            <person name="Huang H."/>
            <person name="Hellens R.P."/>
            <person name="Schaffer R.J."/>
        </authorList>
    </citation>
    <scope>NUCLEOTIDE SEQUENCE [LARGE SCALE GENOMIC DNA]</scope>
    <source>
        <strain evidence="10">cv. Red5</strain>
    </source>
</reference>
<dbReference type="InterPro" id="IPR008271">
    <property type="entry name" value="Ser/Thr_kinase_AS"/>
</dbReference>
<evidence type="ECO:0000256" key="7">
    <source>
        <dbReference type="SAM" id="MobiDB-lite"/>
    </source>
</evidence>
<reference evidence="9 10" key="1">
    <citation type="submission" date="2017-07" db="EMBL/GenBank/DDBJ databases">
        <title>An improved, manually edited Actinidia chinensis var. chinensis (kiwifruit) genome highlights the challenges associated with draft genomes and gene prediction in plants.</title>
        <authorList>
            <person name="Pilkington S."/>
            <person name="Crowhurst R."/>
            <person name="Hilario E."/>
            <person name="Nardozza S."/>
            <person name="Fraser L."/>
            <person name="Peng Y."/>
            <person name="Gunaseelan K."/>
            <person name="Simpson R."/>
            <person name="Tahir J."/>
            <person name="Deroles S."/>
            <person name="Templeton K."/>
            <person name="Luo Z."/>
            <person name="Davy M."/>
            <person name="Cheng C."/>
            <person name="Mcneilage M."/>
            <person name="Scaglione D."/>
            <person name="Liu Y."/>
            <person name="Zhang Q."/>
            <person name="Datson P."/>
            <person name="De Silva N."/>
            <person name="Gardiner S."/>
            <person name="Bassett H."/>
            <person name="Chagne D."/>
            <person name="Mccallum J."/>
            <person name="Dzierzon H."/>
            <person name="Deng C."/>
            <person name="Wang Y.-Y."/>
            <person name="Barron N."/>
            <person name="Manako K."/>
            <person name="Bowen J."/>
            <person name="Foster T."/>
            <person name="Erridge Z."/>
            <person name="Tiffin H."/>
            <person name="Waite C."/>
            <person name="Davies K."/>
            <person name="Grierson E."/>
            <person name="Laing W."/>
            <person name="Kirk R."/>
            <person name="Chen X."/>
            <person name="Wood M."/>
            <person name="Montefiori M."/>
            <person name="Brummell D."/>
            <person name="Schwinn K."/>
            <person name="Catanach A."/>
            <person name="Fullerton C."/>
            <person name="Li D."/>
            <person name="Meiyalaghan S."/>
            <person name="Nieuwenhuizen N."/>
            <person name="Read N."/>
            <person name="Prakash R."/>
            <person name="Hunter D."/>
            <person name="Zhang H."/>
            <person name="Mckenzie M."/>
            <person name="Knabel M."/>
            <person name="Harris A."/>
            <person name="Allan A."/>
            <person name="Chen A."/>
            <person name="Janssen B."/>
            <person name="Plunkett B."/>
            <person name="Dwamena C."/>
            <person name="Voogd C."/>
            <person name="Leif D."/>
            <person name="Lafferty D."/>
            <person name="Souleyre E."/>
            <person name="Varkonyi-Gasic E."/>
            <person name="Gambi F."/>
            <person name="Hanley J."/>
            <person name="Yao J.-L."/>
            <person name="Cheung J."/>
            <person name="David K."/>
            <person name="Warren B."/>
            <person name="Marsh K."/>
            <person name="Snowden K."/>
            <person name="Lin-Wang K."/>
            <person name="Brian L."/>
            <person name="Martinez-Sanchez M."/>
            <person name="Wang M."/>
            <person name="Ileperuma N."/>
            <person name="Macnee N."/>
            <person name="Campin R."/>
            <person name="Mcatee P."/>
            <person name="Drummond R."/>
            <person name="Espley R."/>
            <person name="Ireland H."/>
            <person name="Wu R."/>
            <person name="Atkinson R."/>
            <person name="Karunairetnam S."/>
            <person name="Bulley S."/>
            <person name="Chunkath S."/>
            <person name="Hanley Z."/>
            <person name="Storey R."/>
            <person name="Thrimawithana A."/>
            <person name="Thomson S."/>
            <person name="David C."/>
            <person name="Testolin R."/>
        </authorList>
    </citation>
    <scope>NUCLEOTIDE SEQUENCE [LARGE SCALE GENOMIC DNA]</scope>
    <source>
        <strain evidence="10">cv. Red5</strain>
        <tissue evidence="9">Young leaf</tissue>
    </source>
</reference>